<accession>A0ABM8WRX6</accession>
<name>A0ABM8WRX6_9BURK</name>
<proteinExistence type="inferred from homology"/>
<dbReference type="HAMAP" id="MF_00961">
    <property type="entry name" value="Sigma70_RpoH"/>
    <property type="match status" value="1"/>
</dbReference>
<dbReference type="PROSITE" id="PS00715">
    <property type="entry name" value="SIGMA70_1"/>
    <property type="match status" value="1"/>
</dbReference>
<dbReference type="SUPFAM" id="SSF88659">
    <property type="entry name" value="Sigma3 and sigma4 domains of RNA polymerase sigma factors"/>
    <property type="match status" value="1"/>
</dbReference>
<dbReference type="InterPro" id="IPR014284">
    <property type="entry name" value="RNA_pol_sigma-70_dom"/>
</dbReference>
<dbReference type="InterPro" id="IPR013324">
    <property type="entry name" value="RNA_pol_sigma_r3/r4-like"/>
</dbReference>
<dbReference type="EMBL" id="CAJZAG010000003">
    <property type="protein sequence ID" value="CAG9170211.1"/>
    <property type="molecule type" value="Genomic_DNA"/>
</dbReference>
<evidence type="ECO:0000256" key="8">
    <source>
        <dbReference type="NCBIfam" id="TIGR02392"/>
    </source>
</evidence>
<dbReference type="InterPro" id="IPR000943">
    <property type="entry name" value="RNA_pol_sigma70"/>
</dbReference>
<feature type="region of interest" description="Sigma-70 factor domain-2" evidence="7">
    <location>
        <begin position="84"/>
        <end position="153"/>
    </location>
</feature>
<dbReference type="Gene3D" id="1.10.601.10">
    <property type="entry name" value="RNA Polymerase Primary Sigma Factor"/>
    <property type="match status" value="1"/>
</dbReference>
<comment type="function">
    <text evidence="7">Sigma factors are initiation factors that promote the attachment of RNA polymerase to specific initiation sites and are then released. This sigma factor is involved in regulation of expression of heat shock genes.</text>
</comment>
<keyword evidence="5 7" id="KW-0238">DNA-binding</keyword>
<comment type="caution">
    <text evidence="11">The sequence shown here is derived from an EMBL/GenBank/DDBJ whole genome shotgun (WGS) entry which is preliminary data.</text>
</comment>
<protein>
    <recommendedName>
        <fullName evidence="7 8">RNA polymerase sigma factor RpoH</fullName>
    </recommendedName>
    <alternativeName>
        <fullName evidence="7">RNA polymerase sigma-32 factor</fullName>
    </alternativeName>
</protein>
<dbReference type="InterPro" id="IPR009042">
    <property type="entry name" value="RNA_pol_sigma70_r1_2"/>
</dbReference>
<evidence type="ECO:0000256" key="4">
    <source>
        <dbReference type="ARBA" id="ARBA00023082"/>
    </source>
</evidence>
<keyword evidence="2 7" id="KW-0805">Transcription regulation</keyword>
<keyword evidence="6 7" id="KW-0804">Transcription</keyword>
<dbReference type="InterPro" id="IPR050813">
    <property type="entry name" value="Sigma-70_Factor"/>
</dbReference>
<keyword evidence="12" id="KW-1185">Reference proteome</keyword>
<dbReference type="PANTHER" id="PTHR30376">
    <property type="entry name" value="SIGMA FACTOR RPOH HEAT SHOCK RELATED"/>
    <property type="match status" value="1"/>
</dbReference>
<evidence type="ECO:0000256" key="7">
    <source>
        <dbReference type="HAMAP-Rule" id="MF_00961"/>
    </source>
</evidence>
<feature type="DNA-binding region" description="H-T-H motif" evidence="7">
    <location>
        <begin position="286"/>
        <end position="305"/>
    </location>
</feature>
<evidence type="ECO:0000256" key="6">
    <source>
        <dbReference type="ARBA" id="ARBA00023163"/>
    </source>
</evidence>
<evidence type="ECO:0000259" key="10">
    <source>
        <dbReference type="PROSITE" id="PS00716"/>
    </source>
</evidence>
<dbReference type="InterPro" id="IPR012759">
    <property type="entry name" value="RNA_pol_sigma_RpoH_proteobac"/>
</dbReference>
<feature type="domain" description="RNA polymerase sigma-70" evidence="10">
    <location>
        <begin position="285"/>
        <end position="311"/>
    </location>
</feature>
<comment type="caution">
    <text evidence="7">Lacks conserved residue(s) required for the propagation of feature annotation.</text>
</comment>
<gene>
    <name evidence="7 11" type="primary">rpoH</name>
    <name evidence="11" type="ORF">LMG32289_02077</name>
</gene>
<dbReference type="PANTHER" id="PTHR30376:SF3">
    <property type="entry name" value="RNA POLYMERASE SIGMA FACTOR RPOH"/>
    <property type="match status" value="1"/>
</dbReference>
<evidence type="ECO:0000313" key="12">
    <source>
        <dbReference type="Proteomes" id="UP000706525"/>
    </source>
</evidence>
<dbReference type="NCBIfam" id="TIGR02392">
    <property type="entry name" value="rpoH_proteo"/>
    <property type="match status" value="1"/>
</dbReference>
<dbReference type="Proteomes" id="UP000706525">
    <property type="component" value="Unassembled WGS sequence"/>
</dbReference>
<evidence type="ECO:0000259" key="9">
    <source>
        <dbReference type="PROSITE" id="PS00715"/>
    </source>
</evidence>
<keyword evidence="1 7" id="KW-0963">Cytoplasm</keyword>
<sequence>MNAVLSADQIALGQASPAAGLSPSRRLPATQSNASFALTLPGTLGNLEAYIQAVHRVPMLTPEEEQSLARDLRDTESVDAARRLVMSHLRLVVSVARQYLGYGLPHADLIQEGNIGLMKAVKRFDPDQGVRLVSYAIHWIKAEIHEYVLKNWRMVKVATTKAQRKLFFNLRSHKRDAHTFTPEQVEAVARELNVKPEEVMEMETRLSGGDLALEGQVEDGEEDFAPIAYLADNHNEPTRVLEAQRQDRMQVEGLEEALERLDPRSRRIIEARWLHVNDDGSGGSTLHELAAEFGVSAERIRQIETAAMKKMKGALQAFA</sequence>
<dbReference type="InterPro" id="IPR007627">
    <property type="entry name" value="RNA_pol_sigma70_r2"/>
</dbReference>
<dbReference type="Pfam" id="PF00140">
    <property type="entry name" value="Sigma70_r1_2"/>
    <property type="match status" value="1"/>
</dbReference>
<dbReference type="InterPro" id="IPR007630">
    <property type="entry name" value="RNA_pol_sigma70_r4"/>
</dbReference>
<dbReference type="Pfam" id="PF04542">
    <property type="entry name" value="Sigma70_r2"/>
    <property type="match status" value="1"/>
</dbReference>
<feature type="short sequence motif" description="Interaction with polymerase core subunit RpoC" evidence="7">
    <location>
        <begin position="108"/>
        <end position="111"/>
    </location>
</feature>
<evidence type="ECO:0000256" key="1">
    <source>
        <dbReference type="ARBA" id="ARBA00022490"/>
    </source>
</evidence>
<comment type="similarity">
    <text evidence="7">Belongs to the sigma-70 factor family. RpoH subfamily.</text>
</comment>
<dbReference type="NCBIfam" id="NF005143">
    <property type="entry name" value="PRK06596.1"/>
    <property type="match status" value="1"/>
</dbReference>
<evidence type="ECO:0000256" key="5">
    <source>
        <dbReference type="ARBA" id="ARBA00023125"/>
    </source>
</evidence>
<organism evidence="11 12">
    <name type="scientific">Cupriavidus pampae</name>
    <dbReference type="NCBI Taxonomy" id="659251"/>
    <lineage>
        <taxon>Bacteria</taxon>
        <taxon>Pseudomonadati</taxon>
        <taxon>Pseudomonadota</taxon>
        <taxon>Betaproteobacteria</taxon>
        <taxon>Burkholderiales</taxon>
        <taxon>Burkholderiaceae</taxon>
        <taxon>Cupriavidus</taxon>
    </lineage>
</organism>
<dbReference type="PRINTS" id="PR00046">
    <property type="entry name" value="SIGMA70FCT"/>
</dbReference>
<comment type="subunit">
    <text evidence="7">Interacts with the RNA polymerase core enzyme.</text>
</comment>
<dbReference type="SUPFAM" id="SSF88946">
    <property type="entry name" value="Sigma2 domain of RNA polymerase sigma factors"/>
    <property type="match status" value="1"/>
</dbReference>
<dbReference type="PROSITE" id="PS00716">
    <property type="entry name" value="SIGMA70_2"/>
    <property type="match status" value="1"/>
</dbReference>
<comment type="subcellular location">
    <subcellularLocation>
        <location evidence="7">Cytoplasm</location>
    </subcellularLocation>
</comment>
<evidence type="ECO:0000313" key="11">
    <source>
        <dbReference type="EMBL" id="CAG9170211.1"/>
    </source>
</evidence>
<keyword evidence="3 7" id="KW-0346">Stress response</keyword>
<reference evidence="11 12" key="1">
    <citation type="submission" date="2021-08" db="EMBL/GenBank/DDBJ databases">
        <authorList>
            <person name="Peeters C."/>
        </authorList>
    </citation>
    <scope>NUCLEOTIDE SEQUENCE [LARGE SCALE GENOMIC DNA]</scope>
    <source>
        <strain evidence="11 12">LMG 32289</strain>
    </source>
</reference>
<feature type="domain" description="RNA polymerase sigma-70" evidence="9">
    <location>
        <begin position="108"/>
        <end position="121"/>
    </location>
</feature>
<dbReference type="NCBIfam" id="TIGR02937">
    <property type="entry name" value="sigma70-ECF"/>
    <property type="match status" value="1"/>
</dbReference>
<dbReference type="Pfam" id="PF04545">
    <property type="entry name" value="Sigma70_r4"/>
    <property type="match status" value="1"/>
</dbReference>
<dbReference type="CDD" id="cd06171">
    <property type="entry name" value="Sigma70_r4"/>
    <property type="match status" value="1"/>
</dbReference>
<evidence type="ECO:0000256" key="2">
    <source>
        <dbReference type="ARBA" id="ARBA00023015"/>
    </source>
</evidence>
<keyword evidence="4 7" id="KW-0731">Sigma factor</keyword>
<evidence type="ECO:0000256" key="3">
    <source>
        <dbReference type="ARBA" id="ARBA00023016"/>
    </source>
</evidence>
<dbReference type="Gene3D" id="1.20.140.160">
    <property type="match status" value="1"/>
</dbReference>
<dbReference type="InterPro" id="IPR013325">
    <property type="entry name" value="RNA_pol_sigma_r2"/>
</dbReference>